<feature type="region of interest" description="Disordered" evidence="1">
    <location>
        <begin position="1"/>
        <end position="22"/>
    </location>
</feature>
<reference evidence="2" key="1">
    <citation type="submission" date="2023-03" db="EMBL/GenBank/DDBJ databases">
        <title>Actinorhabdospora filicis NBRC 111898.</title>
        <authorList>
            <person name="Ichikawa N."/>
            <person name="Sato H."/>
            <person name="Tonouchi N."/>
        </authorList>
    </citation>
    <scope>NUCLEOTIDE SEQUENCE</scope>
    <source>
        <strain evidence="2">NBRC 111898</strain>
    </source>
</reference>
<evidence type="ECO:0000256" key="1">
    <source>
        <dbReference type="SAM" id="MobiDB-lite"/>
    </source>
</evidence>
<organism evidence="2 3">
    <name type="scientific">Actinorhabdospora filicis</name>
    <dbReference type="NCBI Taxonomy" id="1785913"/>
    <lineage>
        <taxon>Bacteria</taxon>
        <taxon>Bacillati</taxon>
        <taxon>Actinomycetota</taxon>
        <taxon>Actinomycetes</taxon>
        <taxon>Micromonosporales</taxon>
        <taxon>Micromonosporaceae</taxon>
        <taxon>Actinorhabdospora</taxon>
    </lineage>
</organism>
<dbReference type="SUPFAM" id="SSF53271">
    <property type="entry name" value="PRTase-like"/>
    <property type="match status" value="1"/>
</dbReference>
<accession>A0A9W6W607</accession>
<dbReference type="InterPro" id="IPR029057">
    <property type="entry name" value="PRTase-like"/>
</dbReference>
<dbReference type="AlphaFoldDB" id="A0A9W6W607"/>
<dbReference type="InterPro" id="IPR000836">
    <property type="entry name" value="PRTase_dom"/>
</dbReference>
<keyword evidence="3" id="KW-1185">Reference proteome</keyword>
<name>A0A9W6W607_9ACTN</name>
<protein>
    <recommendedName>
        <fullName evidence="4">Phosphoribosyltransferase</fullName>
    </recommendedName>
</protein>
<dbReference type="CDD" id="cd06223">
    <property type="entry name" value="PRTases_typeI"/>
    <property type="match status" value="1"/>
</dbReference>
<dbReference type="Gene3D" id="3.40.50.2020">
    <property type="match status" value="1"/>
</dbReference>
<dbReference type="EMBL" id="BSTX01000004">
    <property type="protein sequence ID" value="GLZ80992.1"/>
    <property type="molecule type" value="Genomic_DNA"/>
</dbReference>
<dbReference type="Proteomes" id="UP001165079">
    <property type="component" value="Unassembled WGS sequence"/>
</dbReference>
<dbReference type="RefSeq" id="WP_285666303.1">
    <property type="nucleotide sequence ID" value="NZ_BSTX01000004.1"/>
</dbReference>
<evidence type="ECO:0000313" key="3">
    <source>
        <dbReference type="Proteomes" id="UP001165079"/>
    </source>
</evidence>
<comment type="caution">
    <text evidence="2">The sequence shown here is derived from an EMBL/GenBank/DDBJ whole genome shotgun (WGS) entry which is preliminary data.</text>
</comment>
<sequence>MEREHVRERAGSPVRTAGRRAPSQGPVAVDLVRLQRLAGNRAIARMFTFRRGLESLRAGHNQEQAALPGKAEVIGLIKADLDAIDRDPVKNIGLLTDVRQDMDVVLSVFSDGLGVRTATAAPDPVRLERQSDIKQKLVDARVFCETAYHRLLKLPEPVGPEWEAAVRELRASRRLWYGIVQDKIKTEVRETLDRTVKDGKREAGGASGTGQIDTRSDELVKVLRADAFIPHLLVGLPTAGAHVAARIAGALNASAASPAAVTELVTFRPRYVKESADTDAVDPNVQVASERLAEAHRSILAADLARLQLPPSPELRVLVVDDFSSSGDSIASAKDAIRAALGQGVEVRAAVSRYNFGQIGPRLREHKVNPIDYMVGPVKSGTREEVEAHIGTDDDRMEAAQEDGWTDPRPKPWWRVW</sequence>
<gene>
    <name evidence="2" type="ORF">Afil01_57990</name>
</gene>
<evidence type="ECO:0008006" key="4">
    <source>
        <dbReference type="Google" id="ProtNLM"/>
    </source>
</evidence>
<feature type="compositionally biased region" description="Basic and acidic residues" evidence="1">
    <location>
        <begin position="1"/>
        <end position="10"/>
    </location>
</feature>
<proteinExistence type="predicted"/>
<evidence type="ECO:0000313" key="2">
    <source>
        <dbReference type="EMBL" id="GLZ80992.1"/>
    </source>
</evidence>